<dbReference type="InterPro" id="IPR050109">
    <property type="entry name" value="HTH-type_TetR-like_transc_reg"/>
</dbReference>
<dbReference type="GO" id="GO:0000976">
    <property type="term" value="F:transcription cis-regulatory region binding"/>
    <property type="evidence" value="ECO:0007669"/>
    <property type="project" value="TreeGrafter"/>
</dbReference>
<dbReference type="EMBL" id="JACHMO010000001">
    <property type="protein sequence ID" value="MBB5802915.1"/>
    <property type="molecule type" value="Genomic_DNA"/>
</dbReference>
<dbReference type="AlphaFoldDB" id="A0A7W9M0G0"/>
<evidence type="ECO:0000256" key="2">
    <source>
        <dbReference type="PROSITE-ProRule" id="PRU00335"/>
    </source>
</evidence>
<evidence type="ECO:0000313" key="4">
    <source>
        <dbReference type="EMBL" id="MBB5802915.1"/>
    </source>
</evidence>
<dbReference type="PANTHER" id="PTHR30055:SF160">
    <property type="entry name" value="TRANSCRIPTIONAL REGULATORY PROTEIN (PROBABLY ASNC-FAMILY)-RELATED"/>
    <property type="match status" value="1"/>
</dbReference>
<dbReference type="SUPFAM" id="SSF48498">
    <property type="entry name" value="Tetracyclin repressor-like, C-terminal domain"/>
    <property type="match status" value="1"/>
</dbReference>
<evidence type="ECO:0000259" key="3">
    <source>
        <dbReference type="PROSITE" id="PS50977"/>
    </source>
</evidence>
<evidence type="ECO:0000313" key="5">
    <source>
        <dbReference type="Proteomes" id="UP000552097"/>
    </source>
</evidence>
<dbReference type="Pfam" id="PF00440">
    <property type="entry name" value="TetR_N"/>
    <property type="match status" value="1"/>
</dbReference>
<dbReference type="Proteomes" id="UP000552097">
    <property type="component" value="Unassembled WGS sequence"/>
</dbReference>
<dbReference type="Gene3D" id="1.10.357.10">
    <property type="entry name" value="Tetracycline Repressor, domain 2"/>
    <property type="match status" value="1"/>
</dbReference>
<dbReference type="InterPro" id="IPR001647">
    <property type="entry name" value="HTH_TetR"/>
</dbReference>
<accession>A0A7W9M0G0</accession>
<dbReference type="PROSITE" id="PS50977">
    <property type="entry name" value="HTH_TETR_2"/>
    <property type="match status" value="1"/>
</dbReference>
<gene>
    <name evidence="4" type="ORF">F4560_002683</name>
</gene>
<protein>
    <submittedName>
        <fullName evidence="4">AcrR family transcriptional regulator</fullName>
    </submittedName>
</protein>
<dbReference type="InterPro" id="IPR036271">
    <property type="entry name" value="Tet_transcr_reg_TetR-rel_C_sf"/>
</dbReference>
<dbReference type="PRINTS" id="PR00455">
    <property type="entry name" value="HTHTETR"/>
</dbReference>
<comment type="caution">
    <text evidence="4">The sequence shown here is derived from an EMBL/GenBank/DDBJ whole genome shotgun (WGS) entry which is preliminary data.</text>
</comment>
<organism evidence="4 5">
    <name type="scientific">Saccharothrix ecbatanensis</name>
    <dbReference type="NCBI Taxonomy" id="1105145"/>
    <lineage>
        <taxon>Bacteria</taxon>
        <taxon>Bacillati</taxon>
        <taxon>Actinomycetota</taxon>
        <taxon>Actinomycetes</taxon>
        <taxon>Pseudonocardiales</taxon>
        <taxon>Pseudonocardiaceae</taxon>
        <taxon>Saccharothrix</taxon>
    </lineage>
</organism>
<sequence>MEDSGRRGSGVDGRAARWAGHREKRRAAMVAAALSAIAEHGPWASTEQIADRAGVSRPQLYRHFADADDLHDAVSHRVAEVFAAAITPELARPSGSAREIITRIVGTFVSWMADNLALYDYMVVRAVGPAPGRRGKAADLRVQIAERVRELLTAYTELLGVDQRPVDSMAFGVAGMVESATVRWLTAPGELDREQLVQRLTSAVWALLDDVLKDAGIELDPDFPLPELPYQPD</sequence>
<dbReference type="RefSeq" id="WP_312869293.1">
    <property type="nucleotide sequence ID" value="NZ_JACHMO010000001.1"/>
</dbReference>
<keyword evidence="5" id="KW-1185">Reference proteome</keyword>
<dbReference type="SUPFAM" id="SSF46689">
    <property type="entry name" value="Homeodomain-like"/>
    <property type="match status" value="1"/>
</dbReference>
<proteinExistence type="predicted"/>
<feature type="DNA-binding region" description="H-T-H motif" evidence="2">
    <location>
        <begin position="45"/>
        <end position="64"/>
    </location>
</feature>
<dbReference type="GO" id="GO:0003700">
    <property type="term" value="F:DNA-binding transcription factor activity"/>
    <property type="evidence" value="ECO:0007669"/>
    <property type="project" value="TreeGrafter"/>
</dbReference>
<name>A0A7W9M0G0_9PSEU</name>
<reference evidence="4 5" key="1">
    <citation type="submission" date="2020-08" db="EMBL/GenBank/DDBJ databases">
        <title>Sequencing the genomes of 1000 actinobacteria strains.</title>
        <authorList>
            <person name="Klenk H.-P."/>
        </authorList>
    </citation>
    <scope>NUCLEOTIDE SEQUENCE [LARGE SCALE GENOMIC DNA]</scope>
    <source>
        <strain evidence="4 5">DSM 45486</strain>
    </source>
</reference>
<feature type="domain" description="HTH tetR-type" evidence="3">
    <location>
        <begin position="23"/>
        <end position="82"/>
    </location>
</feature>
<dbReference type="PANTHER" id="PTHR30055">
    <property type="entry name" value="HTH-TYPE TRANSCRIPTIONAL REGULATOR RUTR"/>
    <property type="match status" value="1"/>
</dbReference>
<keyword evidence="1 2" id="KW-0238">DNA-binding</keyword>
<dbReference type="InterPro" id="IPR009057">
    <property type="entry name" value="Homeodomain-like_sf"/>
</dbReference>
<evidence type="ECO:0000256" key="1">
    <source>
        <dbReference type="ARBA" id="ARBA00023125"/>
    </source>
</evidence>